<feature type="domain" description="N-acetyltransferase" evidence="5">
    <location>
        <begin position="47"/>
        <end position="206"/>
    </location>
</feature>
<evidence type="ECO:0000259" key="5">
    <source>
        <dbReference type="PROSITE" id="PS51186"/>
    </source>
</evidence>
<dbReference type="InterPro" id="IPR051531">
    <property type="entry name" value="N-acetyltransferase"/>
</dbReference>
<dbReference type="InterPro" id="IPR000182">
    <property type="entry name" value="GNAT_dom"/>
</dbReference>
<evidence type="ECO:0000313" key="6">
    <source>
        <dbReference type="EMBL" id="CYU27809.1"/>
    </source>
</evidence>
<dbReference type="SUPFAM" id="SSF55729">
    <property type="entry name" value="Acyl-CoA N-acyltransferases (Nat)"/>
    <property type="match status" value="1"/>
</dbReference>
<evidence type="ECO:0000256" key="4">
    <source>
        <dbReference type="SAM" id="MobiDB-lite"/>
    </source>
</evidence>
<dbReference type="EMBL" id="FIGG01000001">
    <property type="protein sequence ID" value="CYU27809.1"/>
    <property type="molecule type" value="Genomic_DNA"/>
</dbReference>
<dbReference type="AlphaFoldDB" id="A0A0Z8B5I6"/>
<reference evidence="6 7" key="1">
    <citation type="submission" date="2016-02" db="EMBL/GenBank/DDBJ databases">
        <authorList>
            <consortium name="Pathogen Informatics"/>
        </authorList>
    </citation>
    <scope>NUCLEOTIDE SEQUENCE [LARGE SCALE GENOMIC DNA]</scope>
    <source>
        <strain evidence="6 7">LSS31</strain>
    </source>
</reference>
<evidence type="ECO:0000256" key="1">
    <source>
        <dbReference type="ARBA" id="ARBA00022679"/>
    </source>
</evidence>
<sequence length="219" mass="25630">MRTTFSKRNRFKKTKQSGAGSNSQPLGYTMTLWTRLAKFAYFETDRLYLRPFSFEDGESFYKIVSNPENLPFIFPALEDRNIAFSTMVEKFMRSPLGNWALVDKYSEKMIGALCFEKVDEGQLSAELSYFLKKDHWRRGLMTEAVRTLVYLAFYEIGLKEITIITHEENVASQMVAKKAGLVQVAQYRGSDRYSHKTRNYLKFSLKRAEFSLEMYEENQ</sequence>
<dbReference type="Pfam" id="PF13302">
    <property type="entry name" value="Acetyltransf_3"/>
    <property type="match status" value="1"/>
</dbReference>
<name>A0A0Z8B5I6_STRSU</name>
<dbReference type="InterPro" id="IPR016181">
    <property type="entry name" value="Acyl_CoA_acyltransferase"/>
</dbReference>
<accession>A0A0Z8B5I6</accession>
<evidence type="ECO:0000313" key="7">
    <source>
        <dbReference type="Proteomes" id="UP000072530"/>
    </source>
</evidence>
<dbReference type="PANTHER" id="PTHR43792:SF8">
    <property type="entry name" value="[RIBOSOMAL PROTEIN US5]-ALANINE N-ACETYLTRANSFERASE"/>
    <property type="match status" value="1"/>
</dbReference>
<dbReference type="Gene3D" id="3.40.630.30">
    <property type="match status" value="1"/>
</dbReference>
<evidence type="ECO:0000256" key="2">
    <source>
        <dbReference type="ARBA" id="ARBA00023315"/>
    </source>
</evidence>
<dbReference type="GO" id="GO:0008999">
    <property type="term" value="F:protein-N-terminal-alanine acetyltransferase activity"/>
    <property type="evidence" value="ECO:0007669"/>
    <property type="project" value="TreeGrafter"/>
</dbReference>
<feature type="compositionally biased region" description="Basic residues" evidence="4">
    <location>
        <begin position="1"/>
        <end position="15"/>
    </location>
</feature>
<gene>
    <name evidence="6" type="ORF">ERS132393_00106</name>
</gene>
<dbReference type="PANTHER" id="PTHR43792">
    <property type="entry name" value="GNAT FAMILY, PUTATIVE (AFU_ORTHOLOGUE AFUA_3G00765)-RELATED-RELATED"/>
    <property type="match status" value="1"/>
</dbReference>
<organism evidence="6 7">
    <name type="scientific">Streptococcus suis</name>
    <dbReference type="NCBI Taxonomy" id="1307"/>
    <lineage>
        <taxon>Bacteria</taxon>
        <taxon>Bacillati</taxon>
        <taxon>Bacillota</taxon>
        <taxon>Bacilli</taxon>
        <taxon>Lactobacillales</taxon>
        <taxon>Streptococcaceae</taxon>
        <taxon>Streptococcus</taxon>
    </lineage>
</organism>
<protein>
    <submittedName>
        <fullName evidence="6">Acetyltransferase</fullName>
    </submittedName>
</protein>
<keyword evidence="2" id="KW-0012">Acyltransferase</keyword>
<evidence type="ECO:0000256" key="3">
    <source>
        <dbReference type="ARBA" id="ARBA00038502"/>
    </source>
</evidence>
<keyword evidence="1 6" id="KW-0808">Transferase</keyword>
<comment type="similarity">
    <text evidence="3">Belongs to the acetyltransferase family. RimJ subfamily.</text>
</comment>
<dbReference type="PROSITE" id="PS51186">
    <property type="entry name" value="GNAT"/>
    <property type="match status" value="1"/>
</dbReference>
<dbReference type="Proteomes" id="UP000072530">
    <property type="component" value="Unassembled WGS sequence"/>
</dbReference>
<feature type="region of interest" description="Disordered" evidence="4">
    <location>
        <begin position="1"/>
        <end position="22"/>
    </location>
</feature>
<proteinExistence type="inferred from homology"/>
<dbReference type="GO" id="GO:0005737">
    <property type="term" value="C:cytoplasm"/>
    <property type="evidence" value="ECO:0007669"/>
    <property type="project" value="TreeGrafter"/>
</dbReference>